<dbReference type="Proteomes" id="UP000243626">
    <property type="component" value="Chromosome"/>
</dbReference>
<keyword evidence="10" id="KW-1185">Reference proteome</keyword>
<dbReference type="InterPro" id="IPR029044">
    <property type="entry name" value="Nucleotide-diphossugar_trans"/>
</dbReference>
<keyword evidence="3" id="KW-0479">Metal-binding</keyword>
<evidence type="ECO:0000313" key="10">
    <source>
        <dbReference type="Proteomes" id="UP000243626"/>
    </source>
</evidence>
<proteinExistence type="predicted"/>
<evidence type="ECO:0000256" key="2">
    <source>
        <dbReference type="ARBA" id="ARBA00022679"/>
    </source>
</evidence>
<keyword evidence="2 9" id="KW-0808">Transferase</keyword>
<evidence type="ECO:0000256" key="5">
    <source>
        <dbReference type="ARBA" id="ARBA00022842"/>
    </source>
</evidence>
<dbReference type="InterPro" id="IPR025877">
    <property type="entry name" value="MobA-like_NTP_Trfase"/>
</dbReference>
<organism evidence="9 10">
    <name type="scientific">Nosocomiicoccus massiliensis</name>
    <dbReference type="NCBI Taxonomy" id="1232430"/>
    <lineage>
        <taxon>Bacteria</taxon>
        <taxon>Bacillati</taxon>
        <taxon>Bacillota</taxon>
        <taxon>Bacilli</taxon>
        <taxon>Bacillales</taxon>
        <taxon>Staphylococcaceae</taxon>
        <taxon>Nosocomiicoccus</taxon>
    </lineage>
</organism>
<evidence type="ECO:0000256" key="6">
    <source>
        <dbReference type="ARBA" id="ARBA00023134"/>
    </source>
</evidence>
<evidence type="ECO:0000259" key="8">
    <source>
        <dbReference type="Pfam" id="PF12804"/>
    </source>
</evidence>
<keyword evidence="5" id="KW-0460">Magnesium</keyword>
<keyword evidence="6" id="KW-0342">GTP-binding</keyword>
<keyword evidence="9" id="KW-0548">Nucleotidyltransferase</keyword>
<evidence type="ECO:0000256" key="7">
    <source>
        <dbReference type="ARBA" id="ARBA00023150"/>
    </source>
</evidence>
<dbReference type="InterPro" id="IPR013482">
    <property type="entry name" value="Molybde_CF_guanTrfase"/>
</dbReference>
<accession>A0AAF0YJS6</accession>
<dbReference type="GO" id="GO:0005525">
    <property type="term" value="F:GTP binding"/>
    <property type="evidence" value="ECO:0007669"/>
    <property type="project" value="UniProtKB-KW"/>
</dbReference>
<dbReference type="PANTHER" id="PTHR19136:SF81">
    <property type="entry name" value="MOLYBDENUM COFACTOR GUANYLYLTRANSFERASE"/>
    <property type="match status" value="1"/>
</dbReference>
<dbReference type="KEGG" id="nmy:CJ229_007560"/>
<dbReference type="GO" id="GO:0061603">
    <property type="term" value="F:molybdenum cofactor guanylyltransferase activity"/>
    <property type="evidence" value="ECO:0007669"/>
    <property type="project" value="UniProtKB-EC"/>
</dbReference>
<dbReference type="GO" id="GO:0046872">
    <property type="term" value="F:metal ion binding"/>
    <property type="evidence" value="ECO:0007669"/>
    <property type="project" value="UniProtKB-KW"/>
</dbReference>
<dbReference type="PANTHER" id="PTHR19136">
    <property type="entry name" value="MOLYBDENUM COFACTOR GUANYLYLTRANSFERASE"/>
    <property type="match status" value="1"/>
</dbReference>
<dbReference type="GO" id="GO:0006777">
    <property type="term" value="P:Mo-molybdopterin cofactor biosynthetic process"/>
    <property type="evidence" value="ECO:0007669"/>
    <property type="project" value="UniProtKB-KW"/>
</dbReference>
<dbReference type="EC" id="2.7.7.77" evidence="9"/>
<feature type="domain" description="MobA-like NTP transferase" evidence="8">
    <location>
        <begin position="4"/>
        <end position="161"/>
    </location>
</feature>
<evidence type="ECO:0000313" key="9">
    <source>
        <dbReference type="EMBL" id="WOS95935.1"/>
    </source>
</evidence>
<evidence type="ECO:0000256" key="1">
    <source>
        <dbReference type="ARBA" id="ARBA00022490"/>
    </source>
</evidence>
<dbReference type="CDD" id="cd02503">
    <property type="entry name" value="MobA"/>
    <property type="match status" value="1"/>
</dbReference>
<keyword evidence="7" id="KW-0501">Molybdenum cofactor biosynthesis</keyword>
<dbReference type="EMBL" id="CP136964">
    <property type="protein sequence ID" value="WOS95935.1"/>
    <property type="molecule type" value="Genomic_DNA"/>
</dbReference>
<protein>
    <submittedName>
        <fullName evidence="9">Molybdenum cofactor guanylyltransferase</fullName>
        <ecNumber evidence="9">2.7.7.77</ecNumber>
    </submittedName>
</protein>
<dbReference type="SUPFAM" id="SSF53448">
    <property type="entry name" value="Nucleotide-diphospho-sugar transferases"/>
    <property type="match status" value="1"/>
</dbReference>
<sequence>MVIGAVLAGGNSTRFGSDKSLYALNDRPMYMHVVNRLKKSGVVDEIVVNTNVRLKDAFHPYKTVIDDESFIDHGPLGGIYALMKEYPDDYVIIVSTDTPYVPSAWLKVLVEKAIETNKIVVTEGEQLHPLIGVYHGETIVEDLKRQLESKKLSIRQFLEHQDYITLNIEDYGLNESMFVNINRKTDIL</sequence>
<evidence type="ECO:0000256" key="3">
    <source>
        <dbReference type="ARBA" id="ARBA00022723"/>
    </source>
</evidence>
<dbReference type="RefSeq" id="WP_068129751.1">
    <property type="nucleotide sequence ID" value="NZ_CP136964.1"/>
</dbReference>
<keyword evidence="1" id="KW-0963">Cytoplasm</keyword>
<name>A0AAF0YJS6_9STAP</name>
<dbReference type="Pfam" id="PF12804">
    <property type="entry name" value="NTP_transf_3"/>
    <property type="match status" value="1"/>
</dbReference>
<reference evidence="10" key="1">
    <citation type="submission" date="2017-09" db="EMBL/GenBank/DDBJ databases">
        <title>Bacterial strain isolated from the female urinary microbiota.</title>
        <authorList>
            <person name="Thomas-White K."/>
            <person name="Kumar N."/>
            <person name="Forster S."/>
            <person name="Putonti C."/>
            <person name="Lawley T."/>
            <person name="Wolfe A.J."/>
        </authorList>
    </citation>
    <scope>NUCLEOTIDE SEQUENCE [LARGE SCALE GENOMIC DNA]</scope>
    <source>
        <strain evidence="10">UMB0959</strain>
    </source>
</reference>
<evidence type="ECO:0000256" key="4">
    <source>
        <dbReference type="ARBA" id="ARBA00022741"/>
    </source>
</evidence>
<dbReference type="AlphaFoldDB" id="A0AAF0YJS6"/>
<keyword evidence="4" id="KW-0547">Nucleotide-binding</keyword>
<gene>
    <name evidence="9" type="ORF">CJ229_007560</name>
</gene>
<dbReference type="Gene3D" id="3.90.550.10">
    <property type="entry name" value="Spore Coat Polysaccharide Biosynthesis Protein SpsA, Chain A"/>
    <property type="match status" value="1"/>
</dbReference>